<evidence type="ECO:0000313" key="4">
    <source>
        <dbReference type="EMBL" id="ODH14892.1"/>
    </source>
</evidence>
<dbReference type="InterPro" id="IPR036188">
    <property type="entry name" value="FAD/NAD-bd_sf"/>
</dbReference>
<gene>
    <name evidence="4" type="ORF">ACO22_06503</name>
</gene>
<dbReference type="GO" id="GO:0004497">
    <property type="term" value="F:monooxygenase activity"/>
    <property type="evidence" value="ECO:0007669"/>
    <property type="project" value="UniProtKB-KW"/>
</dbReference>
<reference evidence="4 5" key="1">
    <citation type="submission" date="2016-06" db="EMBL/GenBank/DDBJ databases">
        <authorList>
            <person name="Kjaerup R.B."/>
            <person name="Dalgaard T.S."/>
            <person name="Juul-Madsen H.R."/>
        </authorList>
    </citation>
    <scope>NUCLEOTIDE SEQUENCE [LARGE SCALE GENOMIC DNA]</scope>
    <source>
        <strain evidence="4 5">Pb300</strain>
    </source>
</reference>
<dbReference type="SUPFAM" id="SSF51905">
    <property type="entry name" value="FAD/NAD(P)-binding domain"/>
    <property type="match status" value="1"/>
</dbReference>
<dbReference type="PRINTS" id="PR00420">
    <property type="entry name" value="RNGMNOXGNASE"/>
</dbReference>
<dbReference type="PANTHER" id="PTHR13789">
    <property type="entry name" value="MONOOXYGENASE"/>
    <property type="match status" value="1"/>
</dbReference>
<sequence length="439" mass="48823">MATPPFTILILGGGIAGVAAALALSQNLTPLVPELKISVYELRDIPSTSGGAINLTPVAHRHLDQLGVLDELRKMGPEGGIEVDEIEVFSSQSGRKMGGVDFAGKDGKGYGGYKGRRLMRICLQLAMIAALSKLENVEMVFGKKVVGGIETDKCVTIYFEDGTFARGDLALGCDGVHSATRMKIVDPERRSEYTGISFIQATMKADTIRSPTHFKVTALNRSRHGALMTTYCDANKEDIFVAALAEVDEDRLTSEICKYQAAESWKTKTTAIMILREDIRNRFGNSGIPCVREIADKCWDWFLYPVYQIRPGGKWHTARIMLIGDAAHAMPPKDESAAYALDDAILFARVLALYINEPSFEAFNVYESLRRKIIDDAYKSASENWSHNKDSSRFANKVEEWLTPWNLMREKKKNATAWMFDAMTVDIPVPRRSFRSTAQ</sequence>
<keyword evidence="2" id="KW-0560">Oxidoreductase</keyword>
<dbReference type="EMBL" id="LZYO01000355">
    <property type="protein sequence ID" value="ODH14892.1"/>
    <property type="molecule type" value="Genomic_DNA"/>
</dbReference>
<dbReference type="Proteomes" id="UP000242814">
    <property type="component" value="Unassembled WGS sequence"/>
</dbReference>
<accession>A0A1D2J7A3</accession>
<dbReference type="OMA" id="RRMWEKN"/>
<name>A0A1D2J7A3_PARBR</name>
<dbReference type="PANTHER" id="PTHR13789:SF309">
    <property type="entry name" value="PUTATIVE (AFU_ORTHOLOGUE AFUA_6G14510)-RELATED"/>
    <property type="match status" value="1"/>
</dbReference>
<dbReference type="AlphaFoldDB" id="A0A1D2J7A3"/>
<dbReference type="Gene3D" id="3.50.50.60">
    <property type="entry name" value="FAD/NAD(P)-binding domain"/>
    <property type="match status" value="1"/>
</dbReference>
<dbReference type="InterPro" id="IPR050493">
    <property type="entry name" value="FAD-dep_Monooxygenase_BioMet"/>
</dbReference>
<evidence type="ECO:0000256" key="1">
    <source>
        <dbReference type="ARBA" id="ARBA00007992"/>
    </source>
</evidence>
<proteinExistence type="inferred from homology"/>
<dbReference type="VEuPathDB" id="FungiDB:PABG_04845"/>
<dbReference type="VEuPathDB" id="FungiDB:PADG_05488"/>
<evidence type="ECO:0000313" key="5">
    <source>
        <dbReference type="Proteomes" id="UP000242814"/>
    </source>
</evidence>
<keyword evidence="3" id="KW-0503">Monooxygenase</keyword>
<comment type="caution">
    <text evidence="4">The sequence shown here is derived from an EMBL/GenBank/DDBJ whole genome shotgun (WGS) entry which is preliminary data.</text>
</comment>
<dbReference type="OrthoDB" id="16820at2759"/>
<evidence type="ECO:0000256" key="2">
    <source>
        <dbReference type="ARBA" id="ARBA00023002"/>
    </source>
</evidence>
<evidence type="ECO:0000256" key="3">
    <source>
        <dbReference type="ARBA" id="ARBA00023033"/>
    </source>
</evidence>
<protein>
    <submittedName>
        <fullName evidence="4">Uncharacterized protein</fullName>
    </submittedName>
</protein>
<comment type="similarity">
    <text evidence="1">Belongs to the paxM FAD-dependent monooxygenase family.</text>
</comment>
<organism evidence="4 5">
    <name type="scientific">Paracoccidioides brasiliensis</name>
    <dbReference type="NCBI Taxonomy" id="121759"/>
    <lineage>
        <taxon>Eukaryota</taxon>
        <taxon>Fungi</taxon>
        <taxon>Dikarya</taxon>
        <taxon>Ascomycota</taxon>
        <taxon>Pezizomycotina</taxon>
        <taxon>Eurotiomycetes</taxon>
        <taxon>Eurotiomycetidae</taxon>
        <taxon>Onygenales</taxon>
        <taxon>Ajellomycetaceae</taxon>
        <taxon>Paracoccidioides</taxon>
    </lineage>
</organism>